<accession>A0A3R9R942</accession>
<name>A0A3R9R942_ACIBA</name>
<dbReference type="InterPro" id="IPR029058">
    <property type="entry name" value="AB_hydrolase_fold"/>
</dbReference>
<dbReference type="InterPro" id="IPR051411">
    <property type="entry name" value="Polyketide_trans_af380"/>
</dbReference>
<comment type="caution">
    <text evidence="2">The sequence shown here is derived from an EMBL/GenBank/DDBJ whole genome shotgun (WGS) entry which is preliminary data.</text>
</comment>
<dbReference type="EMBL" id="RFBY01000056">
    <property type="protein sequence ID" value="RSP72435.1"/>
    <property type="molecule type" value="Genomic_DNA"/>
</dbReference>
<dbReference type="InterPro" id="IPR002925">
    <property type="entry name" value="Dienelactn_hydro"/>
</dbReference>
<protein>
    <submittedName>
        <fullName evidence="2">Alpha/beta hydrolase</fullName>
    </submittedName>
</protein>
<evidence type="ECO:0000259" key="1">
    <source>
        <dbReference type="Pfam" id="PF01738"/>
    </source>
</evidence>
<evidence type="ECO:0000313" key="3">
    <source>
        <dbReference type="Proteomes" id="UP000269597"/>
    </source>
</evidence>
<sequence>MHAYTVEPLYVPCDQEMIAADFYIPKTNNKSAVIIMAHGFAGLRQFKLIQYAQRFAQAGYAVILFDYRYWGGSTGKPREMISINYQLSTINYQLSTINYQLSTINYQLSTINYQLSTINYQLSTRRLEDHDPICFYV</sequence>
<dbReference type="PANTHER" id="PTHR47751:SF2">
    <property type="entry name" value="DLTD N-TERMINAL DOMAIN PROTEIN (AFU_ORTHOLOGUE AFUA_8G00380)-RELATED"/>
    <property type="match status" value="1"/>
</dbReference>
<gene>
    <name evidence="2" type="ORF">EA722_14985</name>
</gene>
<feature type="domain" description="Dienelactone hydrolase" evidence="1">
    <location>
        <begin position="20"/>
        <end position="91"/>
    </location>
</feature>
<keyword evidence="2" id="KW-0378">Hydrolase</keyword>
<evidence type="ECO:0000313" key="2">
    <source>
        <dbReference type="EMBL" id="RSP72435.1"/>
    </source>
</evidence>
<dbReference type="Proteomes" id="UP000269597">
    <property type="component" value="Unassembled WGS sequence"/>
</dbReference>
<dbReference type="Pfam" id="PF01738">
    <property type="entry name" value="DLH"/>
    <property type="match status" value="1"/>
</dbReference>
<dbReference type="Gene3D" id="3.40.50.1820">
    <property type="entry name" value="alpha/beta hydrolase"/>
    <property type="match status" value="1"/>
</dbReference>
<reference evidence="2 3" key="1">
    <citation type="submission" date="2018-10" db="EMBL/GenBank/DDBJ databases">
        <title>GWAS and RNA-Seq identify cryptic mechanisms of antimicrobial resistance in Acinetobacter baumannii.</title>
        <authorList>
            <person name="Sahl J.W."/>
        </authorList>
    </citation>
    <scope>NUCLEOTIDE SEQUENCE [LARGE SCALE GENOMIC DNA]</scope>
    <source>
        <strain evidence="2 3">TG31299</strain>
    </source>
</reference>
<proteinExistence type="predicted"/>
<dbReference type="PANTHER" id="PTHR47751">
    <property type="entry name" value="SUPERFAMILY HYDROLASE, PUTATIVE (AFU_ORTHOLOGUE AFUA_2G16580)-RELATED"/>
    <property type="match status" value="1"/>
</dbReference>
<dbReference type="GO" id="GO:0016787">
    <property type="term" value="F:hydrolase activity"/>
    <property type="evidence" value="ECO:0007669"/>
    <property type="project" value="UniProtKB-KW"/>
</dbReference>
<dbReference type="SUPFAM" id="SSF53474">
    <property type="entry name" value="alpha/beta-Hydrolases"/>
    <property type="match status" value="1"/>
</dbReference>
<dbReference type="AlphaFoldDB" id="A0A3R9R942"/>
<organism evidence="2 3">
    <name type="scientific">Acinetobacter baumannii</name>
    <dbReference type="NCBI Taxonomy" id="470"/>
    <lineage>
        <taxon>Bacteria</taxon>
        <taxon>Pseudomonadati</taxon>
        <taxon>Pseudomonadota</taxon>
        <taxon>Gammaproteobacteria</taxon>
        <taxon>Moraxellales</taxon>
        <taxon>Moraxellaceae</taxon>
        <taxon>Acinetobacter</taxon>
        <taxon>Acinetobacter calcoaceticus/baumannii complex</taxon>
    </lineage>
</organism>